<dbReference type="AlphaFoldDB" id="A0A1N6YSV7"/>
<dbReference type="SUPFAM" id="SSF46785">
    <property type="entry name" value="Winged helix' DNA-binding domain"/>
    <property type="match status" value="1"/>
</dbReference>
<dbReference type="RefSeq" id="WP_076550037.1">
    <property type="nucleotide sequence ID" value="NZ_FTMA01000007.1"/>
</dbReference>
<dbReference type="Gene3D" id="1.10.10.10">
    <property type="entry name" value="Winged helix-like DNA-binding domain superfamily/Winged helix DNA-binding domain"/>
    <property type="match status" value="1"/>
</dbReference>
<dbReference type="PANTHER" id="PTHR33204">
    <property type="entry name" value="TRANSCRIPTIONAL REGULATOR, MARR FAMILY"/>
    <property type="match status" value="1"/>
</dbReference>
<keyword evidence="3" id="KW-0804">Transcription</keyword>
<sequence length="106" mass="12074">MNSKNFCPLDHTMNLIGTKWKPIVLFHLLEGPLRSGVLQKKIPGISNKMFTQTVRELEKDKLVTRVVFPVVPPKVEYDLSDRGKSLKNILLGLDSWGATDTYNQTY</sequence>
<feature type="domain" description="HTH hxlR-type" evidence="4">
    <location>
        <begin position="7"/>
        <end position="105"/>
    </location>
</feature>
<organism evidence="5 6">
    <name type="scientific">Maribacter ulvicola</name>
    <dbReference type="NCBI Taxonomy" id="228959"/>
    <lineage>
        <taxon>Bacteria</taxon>
        <taxon>Pseudomonadati</taxon>
        <taxon>Bacteroidota</taxon>
        <taxon>Flavobacteriia</taxon>
        <taxon>Flavobacteriales</taxon>
        <taxon>Flavobacteriaceae</taxon>
        <taxon>Maribacter</taxon>
    </lineage>
</organism>
<keyword evidence="6" id="KW-1185">Reference proteome</keyword>
<dbReference type="STRING" id="228959.SAMN05421797_107131"/>
<proteinExistence type="predicted"/>
<protein>
    <submittedName>
        <fullName evidence="5">Transcriptional regulator, HxlR family</fullName>
    </submittedName>
</protein>
<dbReference type="OrthoDB" id="9797599at2"/>
<dbReference type="PANTHER" id="PTHR33204:SF29">
    <property type="entry name" value="TRANSCRIPTIONAL REGULATOR"/>
    <property type="match status" value="1"/>
</dbReference>
<evidence type="ECO:0000313" key="6">
    <source>
        <dbReference type="Proteomes" id="UP000186953"/>
    </source>
</evidence>
<dbReference type="InterPro" id="IPR036390">
    <property type="entry name" value="WH_DNA-bd_sf"/>
</dbReference>
<reference evidence="6" key="1">
    <citation type="submission" date="2017-01" db="EMBL/GenBank/DDBJ databases">
        <authorList>
            <person name="Varghese N."/>
            <person name="Submissions S."/>
        </authorList>
    </citation>
    <scope>NUCLEOTIDE SEQUENCE [LARGE SCALE GENOMIC DNA]</scope>
    <source>
        <strain evidence="6">DSM 15366</strain>
    </source>
</reference>
<keyword evidence="2" id="KW-0238">DNA-binding</keyword>
<dbReference type="GO" id="GO:0003677">
    <property type="term" value="F:DNA binding"/>
    <property type="evidence" value="ECO:0007669"/>
    <property type="project" value="UniProtKB-KW"/>
</dbReference>
<dbReference type="Pfam" id="PF01638">
    <property type="entry name" value="HxlR"/>
    <property type="match status" value="1"/>
</dbReference>
<evidence type="ECO:0000256" key="3">
    <source>
        <dbReference type="ARBA" id="ARBA00023163"/>
    </source>
</evidence>
<evidence type="ECO:0000313" key="5">
    <source>
        <dbReference type="EMBL" id="SIR17703.1"/>
    </source>
</evidence>
<gene>
    <name evidence="5" type="ORF">SAMN05421797_107131</name>
</gene>
<dbReference type="InterPro" id="IPR002577">
    <property type="entry name" value="HTH_HxlR"/>
</dbReference>
<dbReference type="InterPro" id="IPR036388">
    <property type="entry name" value="WH-like_DNA-bd_sf"/>
</dbReference>
<dbReference type="PROSITE" id="PS51118">
    <property type="entry name" value="HTH_HXLR"/>
    <property type="match status" value="1"/>
</dbReference>
<accession>A0A1N6YSV7</accession>
<keyword evidence="1" id="KW-0805">Transcription regulation</keyword>
<dbReference type="Proteomes" id="UP000186953">
    <property type="component" value="Unassembled WGS sequence"/>
</dbReference>
<evidence type="ECO:0000256" key="2">
    <source>
        <dbReference type="ARBA" id="ARBA00023125"/>
    </source>
</evidence>
<name>A0A1N6YSV7_9FLAO</name>
<evidence type="ECO:0000256" key="1">
    <source>
        <dbReference type="ARBA" id="ARBA00023015"/>
    </source>
</evidence>
<evidence type="ECO:0000259" key="4">
    <source>
        <dbReference type="PROSITE" id="PS51118"/>
    </source>
</evidence>
<dbReference type="EMBL" id="FTMA01000007">
    <property type="protein sequence ID" value="SIR17703.1"/>
    <property type="molecule type" value="Genomic_DNA"/>
</dbReference>